<evidence type="ECO:0000313" key="3">
    <source>
        <dbReference type="EMBL" id="KAB2521062.1"/>
    </source>
</evidence>
<evidence type="ECO:0000313" key="4">
    <source>
        <dbReference type="Proteomes" id="UP000476281"/>
    </source>
</evidence>
<comment type="caution">
    <text evidence="3">The sequence shown here is derived from an EMBL/GenBank/DDBJ whole genome shotgun (WGS) entry which is preliminary data.</text>
</comment>
<dbReference type="Gene3D" id="1.20.1600.10">
    <property type="entry name" value="Outer membrane efflux proteins (OEP)"/>
    <property type="match status" value="1"/>
</dbReference>
<evidence type="ECO:0000256" key="1">
    <source>
        <dbReference type="ARBA" id="ARBA00004459"/>
    </source>
</evidence>
<sequence length="224" mass="25245">LQALNQQAVLLGTAPGSAIVEPKALPMGPLPQVSGKIPVNVLRHRPDISAKEWRVREALATVDVQRTAFYPAFSLTGSLGTSSSSLMAFLENPVGSVGANLTLPFLEWRERGMDVKIARNDYEQRVLEFKQELYKAMSSIEDALALRHQLLEQETLLREGLELAKKSERLNEVRYRQGAVRISFWLDAQEKRRQAELALYENRFNQLNNLAKIYMEFGGSVSFP</sequence>
<comment type="subcellular location">
    <subcellularLocation>
        <location evidence="1">Cell outer membrane</location>
        <topology evidence="1">Lipid-anchor</topology>
    </subcellularLocation>
</comment>
<dbReference type="InterPro" id="IPR010131">
    <property type="entry name" value="MdtP/NodT-like"/>
</dbReference>
<reference evidence="3 4" key="1">
    <citation type="submission" date="2019-09" db="EMBL/GenBank/DDBJ databases">
        <title>Reversal of blaTEM antimicrobial resistance by CRISPR-Cas9 in clinical E. coli and other Enterobacteriaceae strains.</title>
        <authorList>
            <person name="Tagliaferri T."/>
            <person name="Guimaraes N."/>
            <person name="Pereira M."/>
            <person name="Felicori L."/>
            <person name="Horz H.-P."/>
            <person name="Santos S."/>
            <person name="Mendes T."/>
        </authorList>
    </citation>
    <scope>NUCLEOTIDE SEQUENCE [LARGE SCALE GENOMIC DNA]</scope>
    <source>
        <strain evidence="3 4">E2_blaTEM_MG</strain>
    </source>
</reference>
<dbReference type="EMBL" id="WBSZ01000308">
    <property type="protein sequence ID" value="KAB2521062.1"/>
    <property type="molecule type" value="Genomic_DNA"/>
</dbReference>
<protein>
    <submittedName>
        <fullName evidence="3">TolC family protein</fullName>
    </submittedName>
</protein>
<dbReference type="Pfam" id="PF02321">
    <property type="entry name" value="OEP"/>
    <property type="match status" value="1"/>
</dbReference>
<dbReference type="SUPFAM" id="SSF56954">
    <property type="entry name" value="Outer membrane efflux proteins (OEP)"/>
    <property type="match status" value="1"/>
</dbReference>
<dbReference type="GO" id="GO:0009279">
    <property type="term" value="C:cell outer membrane"/>
    <property type="evidence" value="ECO:0007669"/>
    <property type="project" value="UniProtKB-SubCell"/>
</dbReference>
<evidence type="ECO:0000256" key="2">
    <source>
        <dbReference type="ARBA" id="ARBA00007613"/>
    </source>
</evidence>
<dbReference type="PANTHER" id="PTHR30203:SF32">
    <property type="entry name" value="CATION EFFLUX SYSTEM PROTEIN CUSC"/>
    <property type="match status" value="1"/>
</dbReference>
<dbReference type="AlphaFoldDB" id="A0A6L3Y4N3"/>
<name>A0A6L3Y4N3_9ENTR</name>
<organism evidence="3 4">
    <name type="scientific">Enterobacter hormaechei</name>
    <dbReference type="NCBI Taxonomy" id="158836"/>
    <lineage>
        <taxon>Bacteria</taxon>
        <taxon>Pseudomonadati</taxon>
        <taxon>Pseudomonadota</taxon>
        <taxon>Gammaproteobacteria</taxon>
        <taxon>Enterobacterales</taxon>
        <taxon>Enterobacteriaceae</taxon>
        <taxon>Enterobacter</taxon>
        <taxon>Enterobacter cloacae complex</taxon>
    </lineage>
</organism>
<dbReference type="Proteomes" id="UP000476281">
    <property type="component" value="Unassembled WGS sequence"/>
</dbReference>
<feature type="non-terminal residue" evidence="3">
    <location>
        <position position="1"/>
    </location>
</feature>
<comment type="similarity">
    <text evidence="2">Belongs to the outer membrane factor (OMF) (TC 1.B.17) family.</text>
</comment>
<accession>A0A6L3Y4N3</accession>
<dbReference type="InterPro" id="IPR003423">
    <property type="entry name" value="OMP_efflux"/>
</dbReference>
<proteinExistence type="inferred from homology"/>
<dbReference type="GO" id="GO:0015562">
    <property type="term" value="F:efflux transmembrane transporter activity"/>
    <property type="evidence" value="ECO:0007669"/>
    <property type="project" value="InterPro"/>
</dbReference>
<dbReference type="Gene3D" id="2.20.200.10">
    <property type="entry name" value="Outer membrane efflux proteins (OEP)"/>
    <property type="match status" value="1"/>
</dbReference>
<gene>
    <name evidence="3" type="ORF">F9C29_11325</name>
</gene>
<dbReference type="PANTHER" id="PTHR30203">
    <property type="entry name" value="OUTER MEMBRANE CATION EFFLUX PROTEIN"/>
    <property type="match status" value="1"/>
</dbReference>